<feature type="compositionally biased region" description="Basic and acidic residues" evidence="1">
    <location>
        <begin position="168"/>
        <end position="177"/>
    </location>
</feature>
<proteinExistence type="predicted"/>
<dbReference type="PANTHER" id="PTHR35713">
    <property type="entry name" value="ARGININE/SERINE-RICH-LIKE SPLICING FACTOR"/>
    <property type="match status" value="1"/>
</dbReference>
<feature type="compositionally biased region" description="Acidic residues" evidence="1">
    <location>
        <begin position="149"/>
        <end position="167"/>
    </location>
</feature>
<dbReference type="PANTHER" id="PTHR35713:SF1">
    <property type="entry name" value="ARGININE_SERINE-RICH-LIKE SPLICING FACTOR"/>
    <property type="match status" value="1"/>
</dbReference>
<name>A0AAX4PK22_9CHLO</name>
<evidence type="ECO:0000313" key="2">
    <source>
        <dbReference type="EMBL" id="WZN66264.1"/>
    </source>
</evidence>
<dbReference type="EMBL" id="CP151514">
    <property type="protein sequence ID" value="WZN66264.1"/>
    <property type="molecule type" value="Genomic_DNA"/>
</dbReference>
<evidence type="ECO:0000256" key="1">
    <source>
        <dbReference type="SAM" id="MobiDB-lite"/>
    </source>
</evidence>
<feature type="compositionally biased region" description="Pro residues" evidence="1">
    <location>
        <begin position="121"/>
        <end position="131"/>
    </location>
</feature>
<protein>
    <submittedName>
        <fullName evidence="2">Uncharacterized protein</fullName>
    </submittedName>
</protein>
<keyword evidence="3" id="KW-1185">Reference proteome</keyword>
<sequence>MTSHVARLSRAVARAETTAAVGSWSARASTRPAHALARRLLALEGSPPTLRVLPTSLCTCASSSSRCAAHGVPARAMASRSGPGEEQTEVEKNPLDYPAEWSVPPPSKRPDIWPEFEPMETPLPNPMPGDPEQPNEAEEEETKPHPEVDPDDPMNPEEDEEEEEEGDDGKKEGIPDE</sequence>
<feature type="region of interest" description="Disordered" evidence="1">
    <location>
        <begin position="64"/>
        <end position="177"/>
    </location>
</feature>
<reference evidence="2 3" key="1">
    <citation type="submission" date="2024-03" db="EMBL/GenBank/DDBJ databases">
        <title>Complete genome sequence of the green alga Chloropicon roscoffensis RCC1871.</title>
        <authorList>
            <person name="Lemieux C."/>
            <person name="Pombert J.-F."/>
            <person name="Otis C."/>
            <person name="Turmel M."/>
        </authorList>
    </citation>
    <scope>NUCLEOTIDE SEQUENCE [LARGE SCALE GENOMIC DNA]</scope>
    <source>
        <strain evidence="2 3">RCC1871</strain>
    </source>
</reference>
<organism evidence="2 3">
    <name type="scientific">Chloropicon roscoffensis</name>
    <dbReference type="NCBI Taxonomy" id="1461544"/>
    <lineage>
        <taxon>Eukaryota</taxon>
        <taxon>Viridiplantae</taxon>
        <taxon>Chlorophyta</taxon>
        <taxon>Chloropicophyceae</taxon>
        <taxon>Chloropicales</taxon>
        <taxon>Chloropicaceae</taxon>
        <taxon>Chloropicon</taxon>
    </lineage>
</organism>
<accession>A0AAX4PK22</accession>
<evidence type="ECO:0000313" key="3">
    <source>
        <dbReference type="Proteomes" id="UP001472866"/>
    </source>
</evidence>
<dbReference type="Proteomes" id="UP001472866">
    <property type="component" value="Chromosome 14"/>
</dbReference>
<dbReference type="AlphaFoldDB" id="A0AAX4PK22"/>
<gene>
    <name evidence="2" type="ORF">HKI87_14g78290</name>
</gene>